<protein>
    <submittedName>
        <fullName evidence="2">DUF1349 domain-containing protein</fullName>
    </submittedName>
    <submittedName>
        <fullName evidence="1">Uncharacterized conserved protein</fullName>
    </submittedName>
</protein>
<organism evidence="2 4">
    <name type="scientific">Anaerolinea thermolimosa</name>
    <dbReference type="NCBI Taxonomy" id="229919"/>
    <lineage>
        <taxon>Bacteria</taxon>
        <taxon>Bacillati</taxon>
        <taxon>Chloroflexota</taxon>
        <taxon>Anaerolineae</taxon>
        <taxon>Anaerolineales</taxon>
        <taxon>Anaerolineaceae</taxon>
        <taxon>Anaerolinea</taxon>
    </lineage>
</organism>
<dbReference type="Proteomes" id="UP000253922">
    <property type="component" value="Unassembled WGS sequence"/>
</dbReference>
<dbReference type="EMBL" id="DF967966">
    <property type="protein sequence ID" value="GAP08445.1"/>
    <property type="molecule type" value="Genomic_DNA"/>
</dbReference>
<dbReference type="PANTHER" id="PTHR35332">
    <property type="entry name" value="REGULATION OF ENOLASE PROTEIN 1"/>
    <property type="match status" value="1"/>
</dbReference>
<reference evidence="1" key="1">
    <citation type="journal article" date="2015" name="Genome Announc.">
        <title>Draft Genome Sequences of Anaerolinea thermolimosa IMO-1, Bellilinea caldifistulae GOMI-1, Leptolinea tardivitalis YMTK-2, Levilinea saccharolytica KIBI-1, Longilinea arvoryzae KOME-1, Previously Described as Members of the Class Anaerolineae (Chloroflexi).</title>
        <authorList>
            <person name="Matsuura N."/>
            <person name="Tourlousse M.D."/>
            <person name="Ohashi A."/>
            <person name="Hugenholtz P."/>
            <person name="Sekiguchi Y."/>
        </authorList>
    </citation>
    <scope>NUCLEOTIDE SEQUENCE</scope>
    <source>
        <strain evidence="1">IMO-1</strain>
    </source>
</reference>
<evidence type="ECO:0000313" key="4">
    <source>
        <dbReference type="Proteomes" id="UP000264141"/>
    </source>
</evidence>
<sequence length="204" mass="22534">MNLLENLTPENLVARGLHWENPPINWEALPGGGMRVRVPGKVDYFRDPAGVNVKEDAPYLWRMAKGDFVARAHVRPTWATTWDAGALMAWADPSHWCKLCYERTDLGTTAAVSVVTNGLSDDANGANLTAPDLWLQLCRVGNVFGMHYALDGESWKMVRVFQLPVPEAIRVGLVAQCPAGPGIEIDFLHFSLEARTVQQLRAGI</sequence>
<proteinExistence type="predicted"/>
<keyword evidence="3" id="KW-1185">Reference proteome</keyword>
<evidence type="ECO:0000313" key="1">
    <source>
        <dbReference type="EMBL" id="GAP08445.1"/>
    </source>
</evidence>
<dbReference type="Pfam" id="PF07081">
    <property type="entry name" value="DUF1349"/>
    <property type="match status" value="1"/>
</dbReference>
<dbReference type="SUPFAM" id="SSF49899">
    <property type="entry name" value="Concanavalin A-like lectins/glucanases"/>
    <property type="match status" value="1"/>
</dbReference>
<name>A0A3D1JGL8_9CHLR</name>
<dbReference type="InterPro" id="IPR009784">
    <property type="entry name" value="DUF1349"/>
</dbReference>
<evidence type="ECO:0000313" key="3">
    <source>
        <dbReference type="Proteomes" id="UP000253922"/>
    </source>
</evidence>
<evidence type="ECO:0000313" key="2">
    <source>
        <dbReference type="EMBL" id="HCE17387.1"/>
    </source>
</evidence>
<dbReference type="EMBL" id="DPBP01000025">
    <property type="protein sequence ID" value="HCE17387.1"/>
    <property type="molecule type" value="Genomic_DNA"/>
</dbReference>
<dbReference type="AlphaFoldDB" id="A0A3D1JGL8"/>
<dbReference type="Gene3D" id="2.60.120.200">
    <property type="match status" value="1"/>
</dbReference>
<reference evidence="3" key="2">
    <citation type="submission" date="2015-07" db="EMBL/GenBank/DDBJ databases">
        <title>Draft Genome Sequences of Anaerolinea thermolimosa IMO-1, Bellilinea caldifistulae GOMI-1, Leptolinea tardivitalis YMTK-2, Levilinea saccharolytica KIBI-1,Longilinea arvoryzae KOME-1, Previously Described as Members of the Anaerolineaceae (Chloroflexi).</title>
        <authorList>
            <person name="Sekiguchi Y."/>
            <person name="Ohashi A."/>
            <person name="Matsuura N."/>
            <person name="Tourlousse M.D."/>
        </authorList>
    </citation>
    <scope>NUCLEOTIDE SEQUENCE [LARGE SCALE GENOMIC DNA]</scope>
    <source>
        <strain evidence="3">IMO-1</strain>
    </source>
</reference>
<gene>
    <name evidence="1" type="ORF">ATHL_03349</name>
    <name evidence="2" type="ORF">DEQ80_05975</name>
</gene>
<reference evidence="2 4" key="3">
    <citation type="journal article" date="2018" name="Nat. Biotechnol.">
        <title>A standardized bacterial taxonomy based on genome phylogeny substantially revises the tree of life.</title>
        <authorList>
            <person name="Parks D.H."/>
            <person name="Chuvochina M."/>
            <person name="Waite D.W."/>
            <person name="Rinke C."/>
            <person name="Skarshewski A."/>
            <person name="Chaumeil P.A."/>
            <person name="Hugenholtz P."/>
        </authorList>
    </citation>
    <scope>NUCLEOTIDE SEQUENCE [LARGE SCALE GENOMIC DNA]</scope>
    <source>
        <strain evidence="2">UBA8781</strain>
    </source>
</reference>
<dbReference type="OrthoDB" id="9814707at2"/>
<dbReference type="STRING" id="229919.GCA_001050195_03285"/>
<dbReference type="PANTHER" id="PTHR35332:SF2">
    <property type="entry name" value="REGULATION OF ENOLASE PROTEIN 1"/>
    <property type="match status" value="1"/>
</dbReference>
<dbReference type="RefSeq" id="WP_062196043.1">
    <property type="nucleotide sequence ID" value="NZ_DF967966.1"/>
</dbReference>
<dbReference type="Proteomes" id="UP000264141">
    <property type="component" value="Unassembled WGS sequence"/>
</dbReference>
<dbReference type="InterPro" id="IPR013320">
    <property type="entry name" value="ConA-like_dom_sf"/>
</dbReference>
<accession>A0A3D1JGL8</accession>